<dbReference type="Proteomes" id="UP000019487">
    <property type="component" value="Unassembled WGS sequence"/>
</dbReference>
<proteinExistence type="predicted"/>
<feature type="compositionally biased region" description="Basic and acidic residues" evidence="1">
    <location>
        <begin position="154"/>
        <end position="179"/>
    </location>
</feature>
<feature type="compositionally biased region" description="Basic and acidic residues" evidence="1">
    <location>
        <begin position="32"/>
        <end position="76"/>
    </location>
</feature>
<protein>
    <submittedName>
        <fullName evidence="2">Uncharacterized protein</fullName>
    </submittedName>
</protein>
<evidence type="ECO:0000313" key="3">
    <source>
        <dbReference type="Proteomes" id="UP000019487"/>
    </source>
</evidence>
<gene>
    <name evidence="2" type="ORF">SBOR_2904</name>
</gene>
<sequence length="188" mass="20991">MSFFLRQSIRAARPVSIATPVRRTFASSSVRGLKESDRHNPEQAAENEHHKQDQLAKQKEGKNHWKPELASDSEEAKITWKPISPSLLADPITPPGSHTNLKMERKSTTPGLFYNSVPTPPASVLAEEEKIAPLRFHLVGNIVKRVRIAADRHEHSDLSKEGIKELQKKTEGHAEEKLKNGTSKNTGL</sequence>
<evidence type="ECO:0000313" key="2">
    <source>
        <dbReference type="EMBL" id="ESZ96711.1"/>
    </source>
</evidence>
<accession>W9CLI1</accession>
<comment type="caution">
    <text evidence="2">The sequence shown here is derived from an EMBL/GenBank/DDBJ whole genome shotgun (WGS) entry which is preliminary data.</text>
</comment>
<dbReference type="AlphaFoldDB" id="W9CLI1"/>
<dbReference type="OrthoDB" id="529205at2759"/>
<reference evidence="2 3" key="1">
    <citation type="journal article" date="2014" name="Genome Announc.">
        <title>Draft genome sequence of Sclerotinia borealis, a psychrophilic plant pathogenic fungus.</title>
        <authorList>
            <person name="Mardanov A.V."/>
            <person name="Beletsky A.V."/>
            <person name="Kadnikov V.V."/>
            <person name="Ignatov A.N."/>
            <person name="Ravin N.V."/>
        </authorList>
    </citation>
    <scope>NUCLEOTIDE SEQUENCE [LARGE SCALE GENOMIC DNA]</scope>
    <source>
        <strain evidence="3">F-4157</strain>
    </source>
</reference>
<evidence type="ECO:0000256" key="1">
    <source>
        <dbReference type="SAM" id="MobiDB-lite"/>
    </source>
</evidence>
<name>W9CLI1_SCLBF</name>
<feature type="region of interest" description="Disordered" evidence="1">
    <location>
        <begin position="154"/>
        <end position="188"/>
    </location>
</feature>
<organism evidence="2 3">
    <name type="scientific">Sclerotinia borealis (strain F-4128)</name>
    <dbReference type="NCBI Taxonomy" id="1432307"/>
    <lineage>
        <taxon>Eukaryota</taxon>
        <taxon>Fungi</taxon>
        <taxon>Dikarya</taxon>
        <taxon>Ascomycota</taxon>
        <taxon>Pezizomycotina</taxon>
        <taxon>Leotiomycetes</taxon>
        <taxon>Helotiales</taxon>
        <taxon>Sclerotiniaceae</taxon>
        <taxon>Sclerotinia</taxon>
    </lineage>
</organism>
<dbReference type="HOGENOM" id="CLU_1441823_0_0_1"/>
<feature type="region of interest" description="Disordered" evidence="1">
    <location>
        <begin position="25"/>
        <end position="76"/>
    </location>
</feature>
<dbReference type="EMBL" id="AYSA01000126">
    <property type="protein sequence ID" value="ESZ96711.1"/>
    <property type="molecule type" value="Genomic_DNA"/>
</dbReference>
<keyword evidence="3" id="KW-1185">Reference proteome</keyword>